<dbReference type="PANTHER" id="PTHR33164:SF43">
    <property type="entry name" value="HTH-TYPE TRANSCRIPTIONAL REPRESSOR YETL"/>
    <property type="match status" value="1"/>
</dbReference>
<sequence>MANRIQTPDLDGAGVWAKRYFLASRALMDSVLRPYDLGHTQWYVLQLLAINGPLNQREVTRLLEVERATLSTITGVLVRKGLIEQLADDADQRQKVLRITAAGTDLWSTIPDPIELITTVAFAGVDPTDLATAQRVLSEATQRLVNHRTENK</sequence>
<dbReference type="InterPro" id="IPR000835">
    <property type="entry name" value="HTH_MarR-typ"/>
</dbReference>
<protein>
    <submittedName>
        <fullName evidence="5">MarR family transcriptional regulator</fullName>
    </submittedName>
</protein>
<dbReference type="PROSITE" id="PS01117">
    <property type="entry name" value="HTH_MARR_1"/>
    <property type="match status" value="1"/>
</dbReference>
<evidence type="ECO:0000313" key="6">
    <source>
        <dbReference type="Proteomes" id="UP000295151"/>
    </source>
</evidence>
<evidence type="ECO:0000259" key="4">
    <source>
        <dbReference type="PROSITE" id="PS50995"/>
    </source>
</evidence>
<dbReference type="PROSITE" id="PS50995">
    <property type="entry name" value="HTH_MARR_2"/>
    <property type="match status" value="1"/>
</dbReference>
<dbReference type="SUPFAM" id="SSF46785">
    <property type="entry name" value="Winged helix' DNA-binding domain"/>
    <property type="match status" value="1"/>
</dbReference>
<dbReference type="InterPro" id="IPR036388">
    <property type="entry name" value="WH-like_DNA-bd_sf"/>
</dbReference>
<comment type="caution">
    <text evidence="5">The sequence shown here is derived from an EMBL/GenBank/DDBJ whole genome shotgun (WGS) entry which is preliminary data.</text>
</comment>
<dbReference type="RefSeq" id="WP_202866636.1">
    <property type="nucleotide sequence ID" value="NZ_SOCE01000001.1"/>
</dbReference>
<dbReference type="InterPro" id="IPR039422">
    <property type="entry name" value="MarR/SlyA-like"/>
</dbReference>
<evidence type="ECO:0000256" key="2">
    <source>
        <dbReference type="ARBA" id="ARBA00023125"/>
    </source>
</evidence>
<dbReference type="PANTHER" id="PTHR33164">
    <property type="entry name" value="TRANSCRIPTIONAL REGULATOR, MARR FAMILY"/>
    <property type="match status" value="1"/>
</dbReference>
<dbReference type="AlphaFoldDB" id="A0A4R7T7G5"/>
<dbReference type="SMART" id="SM00347">
    <property type="entry name" value="HTH_MARR"/>
    <property type="match status" value="1"/>
</dbReference>
<keyword evidence="3" id="KW-0804">Transcription</keyword>
<evidence type="ECO:0000256" key="3">
    <source>
        <dbReference type="ARBA" id="ARBA00023163"/>
    </source>
</evidence>
<proteinExistence type="predicted"/>
<dbReference type="PRINTS" id="PR00598">
    <property type="entry name" value="HTHMARR"/>
</dbReference>
<feature type="domain" description="HTH marR-type" evidence="4">
    <location>
        <begin position="1"/>
        <end position="142"/>
    </location>
</feature>
<dbReference type="Gene3D" id="1.10.10.10">
    <property type="entry name" value="Winged helix-like DNA-binding domain superfamily/Winged helix DNA-binding domain"/>
    <property type="match status" value="1"/>
</dbReference>
<keyword evidence="1" id="KW-0805">Transcription regulation</keyword>
<reference evidence="5 6" key="1">
    <citation type="submission" date="2019-03" db="EMBL/GenBank/DDBJ databases">
        <title>Genomic Encyclopedia of Type Strains, Phase III (KMG-III): the genomes of soil and plant-associated and newly described type strains.</title>
        <authorList>
            <person name="Whitman W."/>
        </authorList>
    </citation>
    <scope>NUCLEOTIDE SEQUENCE [LARGE SCALE GENOMIC DNA]</scope>
    <source>
        <strain evidence="5 6">VKM Ac-2575</strain>
    </source>
</reference>
<dbReference type="GO" id="GO:0003700">
    <property type="term" value="F:DNA-binding transcription factor activity"/>
    <property type="evidence" value="ECO:0007669"/>
    <property type="project" value="InterPro"/>
</dbReference>
<organism evidence="5 6">
    <name type="scientific">Kribbella voronezhensis</name>
    <dbReference type="NCBI Taxonomy" id="2512212"/>
    <lineage>
        <taxon>Bacteria</taxon>
        <taxon>Bacillati</taxon>
        <taxon>Actinomycetota</taxon>
        <taxon>Actinomycetes</taxon>
        <taxon>Propionibacteriales</taxon>
        <taxon>Kribbellaceae</taxon>
        <taxon>Kribbella</taxon>
    </lineage>
</organism>
<evidence type="ECO:0000256" key="1">
    <source>
        <dbReference type="ARBA" id="ARBA00023015"/>
    </source>
</evidence>
<dbReference type="Proteomes" id="UP000295151">
    <property type="component" value="Unassembled WGS sequence"/>
</dbReference>
<dbReference type="EMBL" id="SOCE01000001">
    <property type="protein sequence ID" value="TDU87801.1"/>
    <property type="molecule type" value="Genomic_DNA"/>
</dbReference>
<dbReference type="Pfam" id="PF12802">
    <property type="entry name" value="MarR_2"/>
    <property type="match status" value="1"/>
</dbReference>
<evidence type="ECO:0000313" key="5">
    <source>
        <dbReference type="EMBL" id="TDU87801.1"/>
    </source>
</evidence>
<dbReference type="InterPro" id="IPR023187">
    <property type="entry name" value="Tscrpt_reg_MarR-type_CS"/>
</dbReference>
<keyword evidence="2" id="KW-0238">DNA-binding</keyword>
<dbReference type="GO" id="GO:0006950">
    <property type="term" value="P:response to stress"/>
    <property type="evidence" value="ECO:0007669"/>
    <property type="project" value="TreeGrafter"/>
</dbReference>
<dbReference type="GO" id="GO:0003677">
    <property type="term" value="F:DNA binding"/>
    <property type="evidence" value="ECO:0007669"/>
    <property type="project" value="UniProtKB-KW"/>
</dbReference>
<gene>
    <name evidence="5" type="ORF">EV138_1330</name>
</gene>
<name>A0A4R7T7G5_9ACTN</name>
<dbReference type="InterPro" id="IPR036390">
    <property type="entry name" value="WH_DNA-bd_sf"/>
</dbReference>
<accession>A0A4R7T7G5</accession>
<keyword evidence="6" id="KW-1185">Reference proteome</keyword>